<evidence type="ECO:0000313" key="2">
    <source>
        <dbReference type="Proteomes" id="UP000694228"/>
    </source>
</evidence>
<proteinExistence type="predicted"/>
<accession>A0A8F5ZH81</accession>
<protein>
    <submittedName>
        <fullName evidence="1">Uncharacterized protein</fullName>
    </submittedName>
</protein>
<dbReference type="EMBL" id="CP077107">
    <property type="protein sequence ID" value="QXO95534.1"/>
    <property type="molecule type" value="Genomic_DNA"/>
</dbReference>
<dbReference type="AlphaFoldDB" id="A0A8F5ZH81"/>
<organism evidence="1 2">
    <name type="scientific">Methanospirillum hungatei</name>
    <dbReference type="NCBI Taxonomy" id="2203"/>
    <lineage>
        <taxon>Archaea</taxon>
        <taxon>Methanobacteriati</taxon>
        <taxon>Methanobacteriota</taxon>
        <taxon>Stenosarchaea group</taxon>
        <taxon>Methanomicrobia</taxon>
        <taxon>Methanomicrobiales</taxon>
        <taxon>Methanospirillaceae</taxon>
        <taxon>Methanospirillum</taxon>
    </lineage>
</organism>
<dbReference type="Proteomes" id="UP000694228">
    <property type="component" value="Chromosome"/>
</dbReference>
<name>A0A8F5ZH81_METHU</name>
<gene>
    <name evidence="1" type="ORF">KSK55_03795</name>
</gene>
<reference evidence="1 2" key="1">
    <citation type="submission" date="2021-06" db="EMBL/GenBank/DDBJ databases">
        <title>Complete genome sequence of the secondary alcohol utilizing methanogen Methanospirillum hungatei strain GP1.</title>
        <authorList>
            <person name="Day L.A."/>
            <person name="Costa K.C."/>
        </authorList>
    </citation>
    <scope>NUCLEOTIDE SEQUENCE [LARGE SCALE GENOMIC DNA]</scope>
    <source>
        <strain evidence="1 2">GP1</strain>
    </source>
</reference>
<sequence>MKIMNGMKGMMIGGIIAIFLLVVSVGAVNNDVPNLEGNWTVVTYEGQSFLSDHIDESQTSIHMSTVVVETQTGQIFEGYIVTTLMNNESVIKEGFAGIINDDNTHAYIKQYTNGVSFADITSPDTMTLYNLFDIGPLGKENPGVSKVDLVRERSE</sequence>
<evidence type="ECO:0000313" key="1">
    <source>
        <dbReference type="EMBL" id="QXO95534.1"/>
    </source>
</evidence>